<evidence type="ECO:0000313" key="3">
    <source>
        <dbReference type="Proteomes" id="UP000178606"/>
    </source>
</evidence>
<comment type="caution">
    <text evidence="2">The sequence shown here is derived from an EMBL/GenBank/DDBJ whole genome shotgun (WGS) entry which is preliminary data.</text>
</comment>
<evidence type="ECO:0000313" key="2">
    <source>
        <dbReference type="EMBL" id="OGG54837.1"/>
    </source>
</evidence>
<dbReference type="AlphaFoldDB" id="A0A1F6D0F5"/>
<dbReference type="Proteomes" id="UP000178606">
    <property type="component" value="Unassembled WGS sequence"/>
</dbReference>
<feature type="compositionally biased region" description="Polar residues" evidence="1">
    <location>
        <begin position="7"/>
        <end position="16"/>
    </location>
</feature>
<dbReference type="EMBL" id="MFKF01000094">
    <property type="protein sequence ID" value="OGG54837.1"/>
    <property type="molecule type" value="Genomic_DNA"/>
</dbReference>
<protein>
    <submittedName>
        <fullName evidence="2">Uncharacterized protein</fullName>
    </submittedName>
</protein>
<gene>
    <name evidence="2" type="ORF">A3F84_22020</name>
</gene>
<sequence length="78" mass="9278">MQEGVRNLNQDSTTQVVDAPDAKEKLTEDRRTKHEAAIRLLRSWREVGEHDEQEQQETWTYLKKALDENRLSNRKLFP</sequence>
<feature type="compositionally biased region" description="Basic and acidic residues" evidence="1">
    <location>
        <begin position="20"/>
        <end position="31"/>
    </location>
</feature>
<accession>A0A1F6D0F5</accession>
<organism evidence="2 3">
    <name type="scientific">Handelsmanbacteria sp. (strain RIFCSPLOWO2_12_FULL_64_10)</name>
    <dbReference type="NCBI Taxonomy" id="1817868"/>
    <lineage>
        <taxon>Bacteria</taxon>
        <taxon>Candidatus Handelsmaniibacteriota</taxon>
    </lineage>
</organism>
<evidence type="ECO:0000256" key="1">
    <source>
        <dbReference type="SAM" id="MobiDB-lite"/>
    </source>
</evidence>
<proteinExistence type="predicted"/>
<feature type="region of interest" description="Disordered" evidence="1">
    <location>
        <begin position="1"/>
        <end position="31"/>
    </location>
</feature>
<name>A0A1F6D0F5_HANXR</name>
<reference evidence="2 3" key="1">
    <citation type="journal article" date="2016" name="Nat. Commun.">
        <title>Thousands of microbial genomes shed light on interconnected biogeochemical processes in an aquifer system.</title>
        <authorList>
            <person name="Anantharaman K."/>
            <person name="Brown C.T."/>
            <person name="Hug L.A."/>
            <person name="Sharon I."/>
            <person name="Castelle C.J."/>
            <person name="Probst A.J."/>
            <person name="Thomas B.C."/>
            <person name="Singh A."/>
            <person name="Wilkins M.J."/>
            <person name="Karaoz U."/>
            <person name="Brodie E.L."/>
            <person name="Williams K.H."/>
            <person name="Hubbard S.S."/>
            <person name="Banfield J.F."/>
        </authorList>
    </citation>
    <scope>NUCLEOTIDE SEQUENCE [LARGE SCALE GENOMIC DNA]</scope>
    <source>
        <strain evidence="3">RIFCSPLOWO2_12_FULL_64_10</strain>
    </source>
</reference>